<name>A0A0B7AD82_9EUPU</name>
<dbReference type="AlphaFoldDB" id="A0A0B7AD82"/>
<feature type="non-terminal residue" evidence="1">
    <location>
        <position position="71"/>
    </location>
</feature>
<evidence type="ECO:0008006" key="2">
    <source>
        <dbReference type="Google" id="ProtNLM"/>
    </source>
</evidence>
<accession>A0A0B7AD82</accession>
<sequence length="71" mass="8222">TVIVQYFCVPDRQIESTCTSDQPRVLNKDFGIVRSPHRDTIHIRSSCRWIINTTEEKKVKVIVHLITAKVT</sequence>
<dbReference type="EMBL" id="HACG01032069">
    <property type="protein sequence ID" value="CEK78934.1"/>
    <property type="molecule type" value="Transcribed_RNA"/>
</dbReference>
<feature type="non-terminal residue" evidence="1">
    <location>
        <position position="1"/>
    </location>
</feature>
<proteinExistence type="predicted"/>
<gene>
    <name evidence="1" type="primary">ORF112677</name>
</gene>
<protein>
    <recommendedName>
        <fullName evidence="2">CUB domain-containing protein</fullName>
    </recommendedName>
</protein>
<reference evidence="1" key="1">
    <citation type="submission" date="2014-12" db="EMBL/GenBank/DDBJ databases">
        <title>Insight into the proteome of Arion vulgaris.</title>
        <authorList>
            <person name="Aradska J."/>
            <person name="Bulat T."/>
            <person name="Smidak R."/>
            <person name="Sarate P."/>
            <person name="Gangsoo J."/>
            <person name="Sialana F."/>
            <person name="Bilban M."/>
            <person name="Lubec G."/>
        </authorList>
    </citation>
    <scope>NUCLEOTIDE SEQUENCE</scope>
    <source>
        <tissue evidence="1">Skin</tissue>
    </source>
</reference>
<evidence type="ECO:0000313" key="1">
    <source>
        <dbReference type="EMBL" id="CEK78934.1"/>
    </source>
</evidence>
<organism evidence="1">
    <name type="scientific">Arion vulgaris</name>
    <dbReference type="NCBI Taxonomy" id="1028688"/>
    <lineage>
        <taxon>Eukaryota</taxon>
        <taxon>Metazoa</taxon>
        <taxon>Spiralia</taxon>
        <taxon>Lophotrochozoa</taxon>
        <taxon>Mollusca</taxon>
        <taxon>Gastropoda</taxon>
        <taxon>Heterobranchia</taxon>
        <taxon>Euthyneura</taxon>
        <taxon>Panpulmonata</taxon>
        <taxon>Eupulmonata</taxon>
        <taxon>Stylommatophora</taxon>
        <taxon>Helicina</taxon>
        <taxon>Arionoidea</taxon>
        <taxon>Arionidae</taxon>
        <taxon>Arion</taxon>
    </lineage>
</organism>